<dbReference type="EMBL" id="AGNL01020114">
    <property type="protein sequence ID" value="EJK61350.1"/>
    <property type="molecule type" value="Genomic_DNA"/>
</dbReference>
<evidence type="ECO:0000256" key="1">
    <source>
        <dbReference type="SAM" id="MobiDB-lite"/>
    </source>
</evidence>
<accession>K0S7V1</accession>
<comment type="caution">
    <text evidence="2">The sequence shown here is derived from an EMBL/GenBank/DDBJ whole genome shotgun (WGS) entry which is preliminary data.</text>
</comment>
<feature type="region of interest" description="Disordered" evidence="1">
    <location>
        <begin position="1"/>
        <end position="52"/>
    </location>
</feature>
<name>K0S7V1_THAOC</name>
<organism evidence="2 3">
    <name type="scientific">Thalassiosira oceanica</name>
    <name type="common">Marine diatom</name>
    <dbReference type="NCBI Taxonomy" id="159749"/>
    <lineage>
        <taxon>Eukaryota</taxon>
        <taxon>Sar</taxon>
        <taxon>Stramenopiles</taxon>
        <taxon>Ochrophyta</taxon>
        <taxon>Bacillariophyta</taxon>
        <taxon>Coscinodiscophyceae</taxon>
        <taxon>Thalassiosirophycidae</taxon>
        <taxon>Thalassiosirales</taxon>
        <taxon>Thalassiosiraceae</taxon>
        <taxon>Thalassiosira</taxon>
    </lineage>
</organism>
<dbReference type="AlphaFoldDB" id="K0S7V1"/>
<proteinExistence type="predicted"/>
<feature type="non-terminal residue" evidence="2">
    <location>
        <position position="1"/>
    </location>
</feature>
<keyword evidence="3" id="KW-1185">Reference proteome</keyword>
<gene>
    <name evidence="2" type="ORF">THAOC_18178</name>
</gene>
<sequence length="52" mass="5505">RQSGIFRDGQAGSGDRGARPKGEPVQVRVLGGGGRPQHDDPRALRLRLGQGD</sequence>
<evidence type="ECO:0000313" key="2">
    <source>
        <dbReference type="EMBL" id="EJK61350.1"/>
    </source>
</evidence>
<dbReference type="Proteomes" id="UP000266841">
    <property type="component" value="Unassembled WGS sequence"/>
</dbReference>
<evidence type="ECO:0000313" key="3">
    <source>
        <dbReference type="Proteomes" id="UP000266841"/>
    </source>
</evidence>
<protein>
    <submittedName>
        <fullName evidence="2">Uncharacterized protein</fullName>
    </submittedName>
</protein>
<reference evidence="2 3" key="1">
    <citation type="journal article" date="2012" name="Genome Biol.">
        <title>Genome and low-iron response of an oceanic diatom adapted to chronic iron limitation.</title>
        <authorList>
            <person name="Lommer M."/>
            <person name="Specht M."/>
            <person name="Roy A.S."/>
            <person name="Kraemer L."/>
            <person name="Andreson R."/>
            <person name="Gutowska M.A."/>
            <person name="Wolf J."/>
            <person name="Bergner S.V."/>
            <person name="Schilhabel M.B."/>
            <person name="Klostermeier U.C."/>
            <person name="Beiko R.G."/>
            <person name="Rosenstiel P."/>
            <person name="Hippler M."/>
            <person name="Laroche J."/>
        </authorList>
    </citation>
    <scope>NUCLEOTIDE SEQUENCE [LARGE SCALE GENOMIC DNA]</scope>
    <source>
        <strain evidence="2 3">CCMP1005</strain>
    </source>
</reference>